<proteinExistence type="predicted"/>
<name>A0A0M3IG67_ASCLU</name>
<evidence type="ECO:0000313" key="1">
    <source>
        <dbReference type="Proteomes" id="UP000036681"/>
    </source>
</evidence>
<organism evidence="1 2">
    <name type="scientific">Ascaris lumbricoides</name>
    <name type="common">Giant roundworm</name>
    <dbReference type="NCBI Taxonomy" id="6252"/>
    <lineage>
        <taxon>Eukaryota</taxon>
        <taxon>Metazoa</taxon>
        <taxon>Ecdysozoa</taxon>
        <taxon>Nematoda</taxon>
        <taxon>Chromadorea</taxon>
        <taxon>Rhabditida</taxon>
        <taxon>Spirurina</taxon>
        <taxon>Ascaridomorpha</taxon>
        <taxon>Ascaridoidea</taxon>
        <taxon>Ascarididae</taxon>
        <taxon>Ascaris</taxon>
    </lineage>
</organism>
<dbReference type="Proteomes" id="UP000036681">
    <property type="component" value="Unplaced"/>
</dbReference>
<sequence length="53" mass="6153">MRQRKSKKKLMSTNQTKVHWTIVTAMKKVCRVTNSMRVSSNRAVMMILNSLIS</sequence>
<keyword evidence="1" id="KW-1185">Reference proteome</keyword>
<dbReference type="AlphaFoldDB" id="A0A0M3IG67"/>
<reference evidence="2" key="1">
    <citation type="submission" date="2017-02" db="UniProtKB">
        <authorList>
            <consortium name="WormBaseParasite"/>
        </authorList>
    </citation>
    <scope>IDENTIFICATION</scope>
</reference>
<evidence type="ECO:0000313" key="2">
    <source>
        <dbReference type="WBParaSite" id="ALUE_0001726401-mRNA-1"/>
    </source>
</evidence>
<protein>
    <submittedName>
        <fullName evidence="2">Uncharacterized protein</fullName>
    </submittedName>
</protein>
<dbReference type="WBParaSite" id="ALUE_0001726401-mRNA-1">
    <property type="protein sequence ID" value="ALUE_0001726401-mRNA-1"/>
    <property type="gene ID" value="ALUE_0001726401"/>
</dbReference>
<accession>A0A0M3IG67</accession>